<protein>
    <recommendedName>
        <fullName evidence="1">DUF397 domain-containing protein</fullName>
    </recommendedName>
</protein>
<sequence length="65" mass="7205">MSSWQKSTFSGDSHECVEVRTLDGMVEVRESDTGEVVIRTTPRKFAAFLKGARAGEFDHHGDFSA</sequence>
<name>E4NEK6_KITSK</name>
<dbReference type="PATRIC" id="fig|452652.3.peg.3995"/>
<dbReference type="HOGENOM" id="CLU_131550_1_2_11"/>
<dbReference type="eggNOG" id="ENOG5032GZA">
    <property type="taxonomic scope" value="Bacteria"/>
</dbReference>
<accession>E4NEK6</accession>
<dbReference type="STRING" id="452652.KSE_39980"/>
<proteinExistence type="predicted"/>
<reference evidence="2 3" key="1">
    <citation type="journal article" date="2010" name="DNA Res.">
        <title>Genome sequence of Kitasatospora setae NBRC 14216T: an evolutionary snapshot of the family Streptomycetaceae.</title>
        <authorList>
            <person name="Ichikawa N."/>
            <person name="Oguchi A."/>
            <person name="Ikeda H."/>
            <person name="Ishikawa J."/>
            <person name="Kitani S."/>
            <person name="Watanabe Y."/>
            <person name="Nakamura S."/>
            <person name="Katano Y."/>
            <person name="Kishi E."/>
            <person name="Sasagawa M."/>
            <person name="Ankai A."/>
            <person name="Fukui S."/>
            <person name="Hashimoto Y."/>
            <person name="Kamata S."/>
            <person name="Otoguro M."/>
            <person name="Tanikawa S."/>
            <person name="Nihira T."/>
            <person name="Horinouchi S."/>
            <person name="Ohnishi Y."/>
            <person name="Hayakawa M."/>
            <person name="Kuzuyama T."/>
            <person name="Arisawa A."/>
            <person name="Nomoto F."/>
            <person name="Miura H."/>
            <person name="Takahashi Y."/>
            <person name="Fujita N."/>
        </authorList>
    </citation>
    <scope>NUCLEOTIDE SEQUENCE [LARGE SCALE GENOMIC DNA]</scope>
    <source>
        <strain evidence="3">ATCC 33774 / DSM 43861 / JCM 3304 / KCC A-0304 / NBRC 14216 / KM-6054</strain>
    </source>
</reference>
<gene>
    <name evidence="2" type="ordered locus">KSE_39980</name>
</gene>
<dbReference type="Proteomes" id="UP000007076">
    <property type="component" value="Chromosome"/>
</dbReference>
<dbReference type="Pfam" id="PF04149">
    <property type="entry name" value="DUF397"/>
    <property type="match status" value="1"/>
</dbReference>
<evidence type="ECO:0000259" key="1">
    <source>
        <dbReference type="Pfam" id="PF04149"/>
    </source>
</evidence>
<feature type="domain" description="DUF397" evidence="1">
    <location>
        <begin position="3"/>
        <end position="53"/>
    </location>
</feature>
<dbReference type="KEGG" id="ksk:KSE_39980"/>
<dbReference type="AlphaFoldDB" id="E4NEK6"/>
<dbReference type="RefSeq" id="WP_014137097.1">
    <property type="nucleotide sequence ID" value="NC_016109.1"/>
</dbReference>
<evidence type="ECO:0000313" key="3">
    <source>
        <dbReference type="Proteomes" id="UP000007076"/>
    </source>
</evidence>
<organism evidence="2 3">
    <name type="scientific">Kitasatospora setae (strain ATCC 33774 / DSM 43861 / JCM 3304 / KCC A-0304 / NBRC 14216 / KM-6054)</name>
    <name type="common">Streptomyces setae</name>
    <dbReference type="NCBI Taxonomy" id="452652"/>
    <lineage>
        <taxon>Bacteria</taxon>
        <taxon>Bacillati</taxon>
        <taxon>Actinomycetota</taxon>
        <taxon>Actinomycetes</taxon>
        <taxon>Kitasatosporales</taxon>
        <taxon>Streptomycetaceae</taxon>
        <taxon>Kitasatospora</taxon>
    </lineage>
</organism>
<keyword evidence="3" id="KW-1185">Reference proteome</keyword>
<evidence type="ECO:0000313" key="2">
    <source>
        <dbReference type="EMBL" id="BAJ29792.1"/>
    </source>
</evidence>
<dbReference type="InterPro" id="IPR007278">
    <property type="entry name" value="DUF397"/>
</dbReference>
<dbReference type="EMBL" id="AP010968">
    <property type="protein sequence ID" value="BAJ29792.1"/>
    <property type="molecule type" value="Genomic_DNA"/>
</dbReference>